<name>A0A1C4X579_9ACTN</name>
<keyword evidence="2" id="KW-1185">Reference proteome</keyword>
<reference evidence="2" key="1">
    <citation type="submission" date="2016-06" db="EMBL/GenBank/DDBJ databases">
        <authorList>
            <person name="Varghese N."/>
        </authorList>
    </citation>
    <scope>NUCLEOTIDE SEQUENCE [LARGE SCALE GENOMIC DNA]</scope>
    <source>
        <strain evidence="2">DSM 45555</strain>
    </source>
</reference>
<dbReference type="InterPro" id="IPR023811">
    <property type="entry name" value="CHP04076"/>
</dbReference>
<accession>A0A1C4X579</accession>
<evidence type="ECO:0000313" key="2">
    <source>
        <dbReference type="Proteomes" id="UP000198551"/>
    </source>
</evidence>
<dbReference type="AlphaFoldDB" id="A0A1C4X579"/>
<dbReference type="Proteomes" id="UP000198551">
    <property type="component" value="Unassembled WGS sequence"/>
</dbReference>
<sequence>MSDSADGDMEIYDLKVTVDRIEGRSVCGMAVGDHFELTDSAHLRLPEGQHFCVYALASVLPFLAAKQRDLAPGDWLAQDSHFICPDPEERLVMRVERTCRRTMNSADLT</sequence>
<evidence type="ECO:0000313" key="1">
    <source>
        <dbReference type="EMBL" id="SCF03558.1"/>
    </source>
</evidence>
<gene>
    <name evidence="1" type="ORF">GA0070215_106145</name>
</gene>
<organism evidence="1 2">
    <name type="scientific">Micromonospora marina</name>
    <dbReference type="NCBI Taxonomy" id="307120"/>
    <lineage>
        <taxon>Bacteria</taxon>
        <taxon>Bacillati</taxon>
        <taxon>Actinomycetota</taxon>
        <taxon>Actinomycetes</taxon>
        <taxon>Micromonosporales</taxon>
        <taxon>Micromonosporaceae</taxon>
        <taxon>Micromonospora</taxon>
    </lineage>
</organism>
<proteinExistence type="predicted"/>
<dbReference type="RefSeq" id="WP_018786424.1">
    <property type="nucleotide sequence ID" value="NZ_FMCV01000006.1"/>
</dbReference>
<dbReference type="EMBL" id="FMCV01000006">
    <property type="protein sequence ID" value="SCF03558.1"/>
    <property type="molecule type" value="Genomic_DNA"/>
</dbReference>
<dbReference type="NCBIfam" id="TIGR04076">
    <property type="entry name" value="TIGR04076 family protein"/>
    <property type="match status" value="1"/>
</dbReference>
<protein>
    <submittedName>
        <fullName evidence="1">TIGR04076 family protein</fullName>
    </submittedName>
</protein>